<dbReference type="PANTHER" id="PTHR33495:SF2">
    <property type="entry name" value="ANTI-SIGMA FACTOR ANTAGONIST TM_1081-RELATED"/>
    <property type="match status" value="1"/>
</dbReference>
<name>A0A832H290_9CYAN</name>
<dbReference type="CDD" id="cd07043">
    <property type="entry name" value="STAS_anti-anti-sigma_factors"/>
    <property type="match status" value="1"/>
</dbReference>
<sequence>MTSDRNFRVIQPEGILSASVAKQMLQQFEESQKEGIKLLLIDLQNVAMIDSFGLGIIVSIHSKLKLAGGKLYLCGLQKQAWFLFDISALDRMFDILPDQQAFYEAIRENSLV</sequence>
<organism evidence="2">
    <name type="scientific">Oscillatoriales cyanobacterium SpSt-402</name>
    <dbReference type="NCBI Taxonomy" id="2282168"/>
    <lineage>
        <taxon>Bacteria</taxon>
        <taxon>Bacillati</taxon>
        <taxon>Cyanobacteriota</taxon>
        <taxon>Cyanophyceae</taxon>
        <taxon>Oscillatoriophycideae</taxon>
        <taxon>Oscillatoriales</taxon>
    </lineage>
</organism>
<evidence type="ECO:0000259" key="1">
    <source>
        <dbReference type="PROSITE" id="PS50801"/>
    </source>
</evidence>
<dbReference type="AlphaFoldDB" id="A0A832H290"/>
<dbReference type="Pfam" id="PF01740">
    <property type="entry name" value="STAS"/>
    <property type="match status" value="1"/>
</dbReference>
<accession>A0A832H290</accession>
<dbReference type="Gene3D" id="3.30.750.24">
    <property type="entry name" value="STAS domain"/>
    <property type="match status" value="1"/>
</dbReference>
<dbReference type="SUPFAM" id="SSF52091">
    <property type="entry name" value="SpoIIaa-like"/>
    <property type="match status" value="1"/>
</dbReference>
<dbReference type="InterPro" id="IPR002645">
    <property type="entry name" value="STAS_dom"/>
</dbReference>
<protein>
    <submittedName>
        <fullName evidence="2">Anti-sigma factor antagonist</fullName>
    </submittedName>
</protein>
<gene>
    <name evidence="2" type="ORF">ENR47_06170</name>
</gene>
<dbReference type="InterPro" id="IPR036513">
    <property type="entry name" value="STAS_dom_sf"/>
</dbReference>
<dbReference type="EMBL" id="DSRD01000398">
    <property type="protein sequence ID" value="HGW93852.1"/>
    <property type="molecule type" value="Genomic_DNA"/>
</dbReference>
<reference evidence="2" key="1">
    <citation type="journal article" date="2020" name="mSystems">
        <title>Genome- and Community-Level Interaction Insights into Carbon Utilization and Element Cycling Functions of Hydrothermarchaeota in Hydrothermal Sediment.</title>
        <authorList>
            <person name="Zhou Z."/>
            <person name="Liu Y."/>
            <person name="Xu W."/>
            <person name="Pan J."/>
            <person name="Luo Z.H."/>
            <person name="Li M."/>
        </authorList>
    </citation>
    <scope>NUCLEOTIDE SEQUENCE [LARGE SCALE GENOMIC DNA]</scope>
    <source>
        <strain evidence="2">SpSt-402</strain>
    </source>
</reference>
<comment type="caution">
    <text evidence="2">The sequence shown here is derived from an EMBL/GenBank/DDBJ whole genome shotgun (WGS) entry which is preliminary data.</text>
</comment>
<dbReference type="GO" id="GO:0043856">
    <property type="term" value="F:anti-sigma factor antagonist activity"/>
    <property type="evidence" value="ECO:0007669"/>
    <property type="project" value="TreeGrafter"/>
</dbReference>
<dbReference type="PROSITE" id="PS50801">
    <property type="entry name" value="STAS"/>
    <property type="match status" value="1"/>
</dbReference>
<dbReference type="PANTHER" id="PTHR33495">
    <property type="entry name" value="ANTI-SIGMA FACTOR ANTAGONIST TM_1081-RELATED-RELATED"/>
    <property type="match status" value="1"/>
</dbReference>
<feature type="domain" description="STAS" evidence="1">
    <location>
        <begin position="1"/>
        <end position="109"/>
    </location>
</feature>
<proteinExistence type="predicted"/>
<evidence type="ECO:0000313" key="2">
    <source>
        <dbReference type="EMBL" id="HGW93852.1"/>
    </source>
</evidence>